<evidence type="ECO:0000313" key="1">
    <source>
        <dbReference type="EMBL" id="RLP82373.1"/>
    </source>
</evidence>
<comment type="caution">
    <text evidence="1">The sequence shown here is derived from an EMBL/GenBank/DDBJ whole genome shotgun (WGS) entry which is preliminary data.</text>
</comment>
<dbReference type="Gene3D" id="3.10.129.10">
    <property type="entry name" value="Hotdog Thioesterase"/>
    <property type="match status" value="1"/>
</dbReference>
<organism evidence="1 2">
    <name type="scientific">Mycetocola lacteus</name>
    <dbReference type="NCBI Taxonomy" id="76637"/>
    <lineage>
        <taxon>Bacteria</taxon>
        <taxon>Bacillati</taxon>
        <taxon>Actinomycetota</taxon>
        <taxon>Actinomycetes</taxon>
        <taxon>Micrococcales</taxon>
        <taxon>Microbacteriaceae</taxon>
        <taxon>Mycetocola</taxon>
    </lineage>
</organism>
<dbReference type="OrthoDB" id="9799036at2"/>
<dbReference type="InterPro" id="IPR029069">
    <property type="entry name" value="HotDog_dom_sf"/>
</dbReference>
<gene>
    <name evidence="1" type="ORF">D9V34_11360</name>
</gene>
<sequence>MKIDVPLPLRWSDLDAYNHVNNVEFFRLLEEARVRVFWTRQPGESDLPADLAVISAEAGSGIMTLIGSQRIEYLAPLSYRQKPIIIRLWIARLGGASMEVHYEVRDSADADATVFAIASTTMVLVDAASGRPMRVPAEQREAWTPLLEDPVVFRER</sequence>
<dbReference type="SUPFAM" id="SSF54637">
    <property type="entry name" value="Thioesterase/thiol ester dehydrase-isomerase"/>
    <property type="match status" value="1"/>
</dbReference>
<dbReference type="GO" id="GO:0047617">
    <property type="term" value="F:fatty acyl-CoA hydrolase activity"/>
    <property type="evidence" value="ECO:0007669"/>
    <property type="project" value="TreeGrafter"/>
</dbReference>
<dbReference type="EMBL" id="RCUY01000009">
    <property type="protein sequence ID" value="RLP82373.1"/>
    <property type="molecule type" value="Genomic_DNA"/>
</dbReference>
<dbReference type="PANTHER" id="PTHR31793">
    <property type="entry name" value="4-HYDROXYBENZOYL-COA THIOESTERASE FAMILY MEMBER"/>
    <property type="match status" value="1"/>
</dbReference>
<dbReference type="Pfam" id="PF13279">
    <property type="entry name" value="4HBT_2"/>
    <property type="match status" value="1"/>
</dbReference>
<dbReference type="RefSeq" id="WP_121688902.1">
    <property type="nucleotide sequence ID" value="NZ_RCUY01000009.1"/>
</dbReference>
<proteinExistence type="predicted"/>
<dbReference type="PANTHER" id="PTHR31793:SF24">
    <property type="entry name" value="LONG-CHAIN ACYL-COA THIOESTERASE FADM"/>
    <property type="match status" value="1"/>
</dbReference>
<protein>
    <submittedName>
        <fullName evidence="1">Acyl-CoA thioesterase</fullName>
    </submittedName>
</protein>
<name>A0A3L7APD7_9MICO</name>
<dbReference type="AlphaFoldDB" id="A0A3L7APD7"/>
<evidence type="ECO:0000313" key="2">
    <source>
        <dbReference type="Proteomes" id="UP000269438"/>
    </source>
</evidence>
<accession>A0A3L7APD7</accession>
<dbReference type="InterPro" id="IPR050563">
    <property type="entry name" value="4-hydroxybenzoyl-CoA_TE"/>
</dbReference>
<keyword evidence="2" id="KW-1185">Reference proteome</keyword>
<dbReference type="CDD" id="cd00586">
    <property type="entry name" value="4HBT"/>
    <property type="match status" value="1"/>
</dbReference>
<reference evidence="1 2" key="1">
    <citation type="submission" date="2018-10" db="EMBL/GenBank/DDBJ databases">
        <authorList>
            <person name="Li J."/>
        </authorList>
    </citation>
    <scope>NUCLEOTIDE SEQUENCE [LARGE SCALE GENOMIC DNA]</scope>
    <source>
        <strain evidence="1 2">JCM 11654</strain>
    </source>
</reference>
<dbReference type="Proteomes" id="UP000269438">
    <property type="component" value="Unassembled WGS sequence"/>
</dbReference>